<dbReference type="RefSeq" id="WP_136080409.1">
    <property type="nucleotide sequence ID" value="NZ_CAAHFG010000002.1"/>
</dbReference>
<proteinExistence type="predicted"/>
<dbReference type="EMBL" id="CAAHFG010000002">
    <property type="protein sequence ID" value="VGO14783.1"/>
    <property type="molecule type" value="Genomic_DNA"/>
</dbReference>
<dbReference type="SMART" id="SM00479">
    <property type="entry name" value="EXOIII"/>
    <property type="match status" value="1"/>
</dbReference>
<dbReference type="InterPro" id="IPR013520">
    <property type="entry name" value="Ribonucl_H"/>
</dbReference>
<reference evidence="2 3" key="1">
    <citation type="submission" date="2019-04" db="EMBL/GenBank/DDBJ databases">
        <authorList>
            <person name="Van Vliet M D."/>
        </authorList>
    </citation>
    <scope>NUCLEOTIDE SEQUENCE [LARGE SCALE GENOMIC DNA]</scope>
    <source>
        <strain evidence="2 3">F1</strain>
    </source>
</reference>
<evidence type="ECO:0000313" key="2">
    <source>
        <dbReference type="EMBL" id="VGO14783.1"/>
    </source>
</evidence>
<dbReference type="Proteomes" id="UP000366872">
    <property type="component" value="Unassembled WGS sequence"/>
</dbReference>
<dbReference type="GO" id="GO:0006259">
    <property type="term" value="P:DNA metabolic process"/>
    <property type="evidence" value="ECO:0007669"/>
    <property type="project" value="UniProtKB-ARBA"/>
</dbReference>
<keyword evidence="3" id="KW-1185">Reference proteome</keyword>
<evidence type="ECO:0000259" key="1">
    <source>
        <dbReference type="SMART" id="SM00479"/>
    </source>
</evidence>
<dbReference type="InterPro" id="IPR036397">
    <property type="entry name" value="RNaseH_sf"/>
</dbReference>
<gene>
    <name evidence="2" type="primary">orn</name>
    <name evidence="2" type="ORF">PDESU_03352</name>
</gene>
<protein>
    <submittedName>
        <fullName evidence="2">Oligoribonuclease</fullName>
    </submittedName>
</protein>
<accession>A0A6C2U4H2</accession>
<dbReference type="Pfam" id="PF00929">
    <property type="entry name" value="RNase_T"/>
    <property type="match status" value="1"/>
</dbReference>
<name>A0A6C2U4H2_PONDE</name>
<sequence length="206" mass="23069">MSEKELKKTSAYVWFDAEFTSLELDAARLLQVAVIITDNELNRLHPESADLNLCIRLEEGEQVSAWVEENLSGLVAQCRTGGAVTLEEADARIAAMLDRYAGTPCAEMSDRPVLAGNSVHNDWFLMRRFLPQFAGRLHYRLLDVSTLKIQWMDWVGREPFDKESIELLNQYCPGGGIDAANAHDALFDIKASIAELAFYRSGLTTN</sequence>
<dbReference type="AlphaFoldDB" id="A0A6C2U4H2"/>
<dbReference type="GO" id="GO:0003676">
    <property type="term" value="F:nucleic acid binding"/>
    <property type="evidence" value="ECO:0007669"/>
    <property type="project" value="InterPro"/>
</dbReference>
<feature type="domain" description="Exonuclease" evidence="1">
    <location>
        <begin position="11"/>
        <end position="205"/>
    </location>
</feature>
<dbReference type="SUPFAM" id="SSF53098">
    <property type="entry name" value="Ribonuclease H-like"/>
    <property type="match status" value="1"/>
</dbReference>
<dbReference type="Gene3D" id="3.30.420.10">
    <property type="entry name" value="Ribonuclease H-like superfamily/Ribonuclease H"/>
    <property type="match status" value="1"/>
</dbReference>
<dbReference type="GO" id="GO:0004527">
    <property type="term" value="F:exonuclease activity"/>
    <property type="evidence" value="ECO:0007669"/>
    <property type="project" value="UniProtKB-ARBA"/>
</dbReference>
<evidence type="ECO:0000313" key="3">
    <source>
        <dbReference type="Proteomes" id="UP000366872"/>
    </source>
</evidence>
<dbReference type="InterPro" id="IPR012337">
    <property type="entry name" value="RNaseH-like_sf"/>
</dbReference>
<organism evidence="2 3">
    <name type="scientific">Pontiella desulfatans</name>
    <dbReference type="NCBI Taxonomy" id="2750659"/>
    <lineage>
        <taxon>Bacteria</taxon>
        <taxon>Pseudomonadati</taxon>
        <taxon>Kiritimatiellota</taxon>
        <taxon>Kiritimatiellia</taxon>
        <taxon>Kiritimatiellales</taxon>
        <taxon>Pontiellaceae</taxon>
        <taxon>Pontiella</taxon>
    </lineage>
</organism>